<organism evidence="1 2">
    <name type="scientific">Candidatus Entotheonella gemina</name>
    <dbReference type="NCBI Taxonomy" id="1429439"/>
    <lineage>
        <taxon>Bacteria</taxon>
        <taxon>Pseudomonadati</taxon>
        <taxon>Nitrospinota/Tectimicrobiota group</taxon>
        <taxon>Candidatus Tectimicrobiota</taxon>
        <taxon>Candidatus Entotheonellia</taxon>
        <taxon>Candidatus Entotheonellales</taxon>
        <taxon>Candidatus Entotheonellaceae</taxon>
        <taxon>Candidatus Entotheonella</taxon>
    </lineage>
</organism>
<dbReference type="PATRIC" id="fig|1429439.4.peg.4298"/>
<keyword evidence="2" id="KW-1185">Reference proteome</keyword>
<reference evidence="1 2" key="1">
    <citation type="journal article" date="2014" name="Nature">
        <title>An environmental bacterial taxon with a large and distinct metabolic repertoire.</title>
        <authorList>
            <person name="Wilson M.C."/>
            <person name="Mori T."/>
            <person name="Ruckert C."/>
            <person name="Uria A.R."/>
            <person name="Helf M.J."/>
            <person name="Takada K."/>
            <person name="Gernert C."/>
            <person name="Steffens U.A."/>
            <person name="Heycke N."/>
            <person name="Schmitt S."/>
            <person name="Rinke C."/>
            <person name="Helfrich E.J."/>
            <person name="Brachmann A.O."/>
            <person name="Gurgui C."/>
            <person name="Wakimoto T."/>
            <person name="Kracht M."/>
            <person name="Crusemann M."/>
            <person name="Hentschel U."/>
            <person name="Abe I."/>
            <person name="Matsunaga S."/>
            <person name="Kalinowski J."/>
            <person name="Takeyama H."/>
            <person name="Piel J."/>
        </authorList>
    </citation>
    <scope>NUCLEOTIDE SEQUENCE [LARGE SCALE GENOMIC DNA]</scope>
    <source>
        <strain evidence="2">TSY2</strain>
    </source>
</reference>
<proteinExistence type="predicted"/>
<evidence type="ECO:0000313" key="1">
    <source>
        <dbReference type="EMBL" id="ETX05042.1"/>
    </source>
</evidence>
<dbReference type="AlphaFoldDB" id="W4M5X8"/>
<dbReference type="EMBL" id="AZHX01001055">
    <property type="protein sequence ID" value="ETX05042.1"/>
    <property type="molecule type" value="Genomic_DNA"/>
</dbReference>
<dbReference type="Proteomes" id="UP000019140">
    <property type="component" value="Unassembled WGS sequence"/>
</dbReference>
<dbReference type="HOGENOM" id="CLU_055262_0_0_7"/>
<evidence type="ECO:0000313" key="2">
    <source>
        <dbReference type="Proteomes" id="UP000019140"/>
    </source>
</evidence>
<name>W4M5X8_9BACT</name>
<protein>
    <submittedName>
        <fullName evidence="1">Uncharacterized protein</fullName>
    </submittedName>
</protein>
<comment type="caution">
    <text evidence="1">The sequence shown here is derived from an EMBL/GenBank/DDBJ whole genome shotgun (WGS) entry which is preliminary data.</text>
</comment>
<accession>W4M5X8</accession>
<sequence length="361" mass="40272">MHATLADSLDLLLPHLVPTLVRPDAISGLKALAGRLVPILRGGFECRLSANQPQVDVQQCMVPDGHELARLQASIASAASGVEGTARQAWLSLQHFIAAWADPLSLLHDNIPELWLEFDNDPASLGLMLPAVFFALPQEASPATDTYKIAAQSLNLLLGLSGWCEWQNHLSRCFAACPDGVFVSHIGVMLSRSAPALRVNVKRLQPDTLIPYLQYLGWPCETNEVKALMKQLLTWADRITVCLDVGQTLYPRLGFECIFLRQPQDDVHWAMLLDDLVKQELCTSEKREALLNWPGQTTPVNTPADWPEHLIIDSLLQPSSSFTTFNRCLSHIKVSWRPPHLLEAKGYLWFQHEWISGVGKR</sequence>
<gene>
    <name evidence="1" type="ORF">ETSY2_25315</name>
</gene>